<dbReference type="InterPro" id="IPR008030">
    <property type="entry name" value="NmrA-like"/>
</dbReference>
<dbReference type="Pfam" id="PF05368">
    <property type="entry name" value="NmrA"/>
    <property type="match status" value="1"/>
</dbReference>
<gene>
    <name evidence="2" type="ORF">IL334_006932</name>
</gene>
<dbReference type="Gene3D" id="3.40.50.720">
    <property type="entry name" value="NAD(P)-binding Rossmann-like Domain"/>
    <property type="match status" value="1"/>
</dbReference>
<name>A0ABZ1D7C4_9TREE</name>
<feature type="domain" description="NmrA-like" evidence="1">
    <location>
        <begin position="2"/>
        <end position="273"/>
    </location>
</feature>
<dbReference type="PANTHER" id="PTHR47129:SF1">
    <property type="entry name" value="NMRA-LIKE DOMAIN-CONTAINING PROTEIN"/>
    <property type="match status" value="1"/>
</dbReference>
<protein>
    <recommendedName>
        <fullName evidence="1">NmrA-like domain-containing protein</fullName>
    </recommendedName>
</protein>
<sequence>MKIAIFPAAGGLGGATLSHLLHTAKVDPSSVVLVSRSPDKLDKEANSGAITRKGDFDDPDSLKGAFEGVDALNLISYPSFQHEHRVKVAKAAIDAAISQGVKHVFYSSLAFAREGEPTYKPHVMLAHLDTEAYLESLVSPTFSYTIIRQGLYTESYPIYTANFNLKEAQASADKELKIRIPHDGRGPGIPWAKRDELGEATANLIAEYDRDPNSFAFINKLIFFTGTKTHSLNDTAAIFSKTVEKNVRIESQSVEDYVVRIGVVPKSDSVELNRRWATAFEAIRHGEASTVTSHLKDYLGREPEGIEVTYRKMLQG</sequence>
<dbReference type="PANTHER" id="PTHR47129">
    <property type="entry name" value="QUINONE OXIDOREDUCTASE 2"/>
    <property type="match status" value="1"/>
</dbReference>
<reference evidence="2 3" key="1">
    <citation type="submission" date="2024-01" db="EMBL/GenBank/DDBJ databases">
        <title>Comparative genomics of Cryptococcus and Kwoniella reveals pathogenesis evolution and contrasting modes of karyotype evolution via chromosome fusion or intercentromeric recombination.</title>
        <authorList>
            <person name="Coelho M.A."/>
            <person name="David-Palma M."/>
            <person name="Shea T."/>
            <person name="Bowers K."/>
            <person name="McGinley-Smith S."/>
            <person name="Mohammad A.W."/>
            <person name="Gnirke A."/>
            <person name="Yurkov A.M."/>
            <person name="Nowrousian M."/>
            <person name="Sun S."/>
            <person name="Cuomo C.A."/>
            <person name="Heitman J."/>
        </authorList>
    </citation>
    <scope>NUCLEOTIDE SEQUENCE [LARGE SCALE GENOMIC DNA]</scope>
    <source>
        <strain evidence="2">CBS 11374</strain>
    </source>
</reference>
<dbReference type="SUPFAM" id="SSF51735">
    <property type="entry name" value="NAD(P)-binding Rossmann-fold domains"/>
    <property type="match status" value="1"/>
</dbReference>
<proteinExistence type="predicted"/>
<dbReference type="RefSeq" id="XP_062794680.1">
    <property type="nucleotide sequence ID" value="XM_062938629.1"/>
</dbReference>
<dbReference type="Proteomes" id="UP001329825">
    <property type="component" value="Chromosome 10"/>
</dbReference>
<dbReference type="EMBL" id="CP141890">
    <property type="protein sequence ID" value="WRT69941.1"/>
    <property type="molecule type" value="Genomic_DNA"/>
</dbReference>
<dbReference type="Gene3D" id="3.90.25.10">
    <property type="entry name" value="UDP-galactose 4-epimerase, domain 1"/>
    <property type="match status" value="1"/>
</dbReference>
<dbReference type="GeneID" id="87959062"/>
<evidence type="ECO:0000313" key="3">
    <source>
        <dbReference type="Proteomes" id="UP001329825"/>
    </source>
</evidence>
<evidence type="ECO:0000259" key="1">
    <source>
        <dbReference type="Pfam" id="PF05368"/>
    </source>
</evidence>
<dbReference type="InterPro" id="IPR052718">
    <property type="entry name" value="NmrA-type_oxidoreductase"/>
</dbReference>
<keyword evidence="3" id="KW-1185">Reference proteome</keyword>
<organism evidence="2 3">
    <name type="scientific">Kwoniella shivajii</name>
    <dbReference type="NCBI Taxonomy" id="564305"/>
    <lineage>
        <taxon>Eukaryota</taxon>
        <taxon>Fungi</taxon>
        <taxon>Dikarya</taxon>
        <taxon>Basidiomycota</taxon>
        <taxon>Agaricomycotina</taxon>
        <taxon>Tremellomycetes</taxon>
        <taxon>Tremellales</taxon>
        <taxon>Cryptococcaceae</taxon>
        <taxon>Kwoniella</taxon>
    </lineage>
</organism>
<accession>A0ABZ1D7C4</accession>
<evidence type="ECO:0000313" key="2">
    <source>
        <dbReference type="EMBL" id="WRT69941.1"/>
    </source>
</evidence>
<dbReference type="InterPro" id="IPR036291">
    <property type="entry name" value="NAD(P)-bd_dom_sf"/>
</dbReference>